<organism evidence="1 2">
    <name type="scientific">Candidatus Thiomargarita nelsonii</name>
    <dbReference type="NCBI Taxonomy" id="1003181"/>
    <lineage>
        <taxon>Bacteria</taxon>
        <taxon>Pseudomonadati</taxon>
        <taxon>Pseudomonadota</taxon>
        <taxon>Gammaproteobacteria</taxon>
        <taxon>Thiotrichales</taxon>
        <taxon>Thiotrichaceae</taxon>
        <taxon>Thiomargarita</taxon>
    </lineage>
</organism>
<gene>
    <name evidence="1" type="ORF">PN36_14530</name>
</gene>
<reference evidence="1 2" key="1">
    <citation type="journal article" date="2016" name="Front. Microbiol.">
        <title>Single-Cell (Meta-)Genomics of a Dimorphic Candidatus Thiomargarita nelsonii Reveals Genomic Plasticity.</title>
        <authorList>
            <person name="Flood B.E."/>
            <person name="Fliss P."/>
            <person name="Jones D.S."/>
            <person name="Dick G.J."/>
            <person name="Jain S."/>
            <person name="Kaster A.K."/>
            <person name="Winkel M."/>
            <person name="Mussmann M."/>
            <person name="Bailey J."/>
        </authorList>
    </citation>
    <scope>NUCLEOTIDE SEQUENCE [LARGE SCALE GENOMIC DNA]</scope>
    <source>
        <strain evidence="1">Hydrate Ridge</strain>
    </source>
</reference>
<dbReference type="AlphaFoldDB" id="A0A4E0QP13"/>
<evidence type="ECO:0008006" key="3">
    <source>
        <dbReference type="Google" id="ProtNLM"/>
    </source>
</evidence>
<sequence length="123" mass="13433">MKNTLECTNSFGELAVNFKESKYVLLVCREGHVQEKTLHYALNVCKRIGAGLDILCVSHSREVALQEMLTNVPHKLIVVKGAEALVDYVKTHTAVTCAVISHADSLDIVGKWSAADCPLVVVL</sequence>
<protein>
    <recommendedName>
        <fullName evidence="3">UspA domain-containing protein</fullName>
    </recommendedName>
</protein>
<dbReference type="EMBL" id="JSZA02000050">
    <property type="protein sequence ID" value="TGO02999.1"/>
    <property type="molecule type" value="Genomic_DNA"/>
</dbReference>
<evidence type="ECO:0000313" key="2">
    <source>
        <dbReference type="Proteomes" id="UP000030428"/>
    </source>
</evidence>
<evidence type="ECO:0000313" key="1">
    <source>
        <dbReference type="EMBL" id="TGO02999.1"/>
    </source>
</evidence>
<comment type="caution">
    <text evidence="1">The sequence shown here is derived from an EMBL/GenBank/DDBJ whole genome shotgun (WGS) entry which is preliminary data.</text>
</comment>
<name>A0A4E0QP13_9GAMM</name>
<keyword evidence="2" id="KW-1185">Reference proteome</keyword>
<accession>A0A4E0QP13</accession>
<proteinExistence type="predicted"/>
<dbReference type="Proteomes" id="UP000030428">
    <property type="component" value="Unassembled WGS sequence"/>
</dbReference>